<feature type="region of interest" description="Disordered" evidence="1">
    <location>
        <begin position="165"/>
        <end position="237"/>
    </location>
</feature>
<evidence type="ECO:0000256" key="1">
    <source>
        <dbReference type="SAM" id="MobiDB-lite"/>
    </source>
</evidence>
<sequence length="237" mass="24396">MFGFGGRRSRRKLAKAELGESLDHLMRAATHAASGVGAAVGPRADAARAYLSPTATMVRRTASDGWESTMTRFAPLAVAAAAAADGARQAGSVALKARSKKKMKAMRKKNSMMRRRWPMLTGLLVAGAVAGAVGAAAMRRRGRQPWDEYDPAATLDAVRDDAASIMGSSAGGSGREPAAPKSSPTDRAKDRTAAAGEKLATTTAPISENVKKVATKSGDKSDGLLGAAATPSRNSGS</sequence>
<accession>A0A927R5U8</accession>
<keyword evidence="2" id="KW-1133">Transmembrane helix</keyword>
<protein>
    <submittedName>
        <fullName evidence="3">Uncharacterized protein</fullName>
    </submittedName>
</protein>
<keyword evidence="2" id="KW-0812">Transmembrane</keyword>
<reference evidence="3" key="1">
    <citation type="submission" date="2020-10" db="EMBL/GenBank/DDBJ databases">
        <title>Sequencing the genomes of 1000 actinobacteria strains.</title>
        <authorList>
            <person name="Klenk H.-P."/>
        </authorList>
    </citation>
    <scope>NUCLEOTIDE SEQUENCE</scope>
    <source>
        <strain evidence="3">DSM 46832</strain>
    </source>
</reference>
<dbReference type="EMBL" id="JADBEB010000001">
    <property type="protein sequence ID" value="MBE1486256.1"/>
    <property type="molecule type" value="Genomic_DNA"/>
</dbReference>
<dbReference type="RefSeq" id="WP_192766311.1">
    <property type="nucleotide sequence ID" value="NZ_JADBEB010000001.1"/>
</dbReference>
<evidence type="ECO:0000313" key="4">
    <source>
        <dbReference type="Proteomes" id="UP000649753"/>
    </source>
</evidence>
<feature type="transmembrane region" description="Helical" evidence="2">
    <location>
        <begin position="117"/>
        <end position="138"/>
    </location>
</feature>
<dbReference type="AlphaFoldDB" id="A0A927R5U8"/>
<proteinExistence type="predicted"/>
<keyword evidence="2" id="KW-0472">Membrane</keyword>
<dbReference type="Proteomes" id="UP000649753">
    <property type="component" value="Unassembled WGS sequence"/>
</dbReference>
<organism evidence="3 4">
    <name type="scientific">Plantactinospora soyae</name>
    <dbReference type="NCBI Taxonomy" id="1544732"/>
    <lineage>
        <taxon>Bacteria</taxon>
        <taxon>Bacillati</taxon>
        <taxon>Actinomycetota</taxon>
        <taxon>Actinomycetes</taxon>
        <taxon>Micromonosporales</taxon>
        <taxon>Micromonosporaceae</taxon>
        <taxon>Plantactinospora</taxon>
    </lineage>
</organism>
<evidence type="ECO:0000313" key="3">
    <source>
        <dbReference type="EMBL" id="MBE1486256.1"/>
    </source>
</evidence>
<gene>
    <name evidence="3" type="ORF">H4W31_001894</name>
</gene>
<keyword evidence="4" id="KW-1185">Reference proteome</keyword>
<name>A0A927R5U8_9ACTN</name>
<evidence type="ECO:0000256" key="2">
    <source>
        <dbReference type="SAM" id="Phobius"/>
    </source>
</evidence>
<comment type="caution">
    <text evidence="3">The sequence shown here is derived from an EMBL/GenBank/DDBJ whole genome shotgun (WGS) entry which is preliminary data.</text>
</comment>